<name>A0A7Y9IZE4_9BURK</name>
<dbReference type="EMBL" id="JACBYR010000003">
    <property type="protein sequence ID" value="NYE85630.1"/>
    <property type="molecule type" value="Genomic_DNA"/>
</dbReference>
<dbReference type="Gene3D" id="3.90.850.10">
    <property type="entry name" value="Fumarylacetoacetase-like, C-terminal domain"/>
    <property type="match status" value="1"/>
</dbReference>
<reference evidence="3 4" key="1">
    <citation type="submission" date="2020-07" db="EMBL/GenBank/DDBJ databases">
        <title>Genomic Encyclopedia of Type Strains, Phase IV (KMG-V): Genome sequencing to study the core and pangenomes of soil and plant-associated prokaryotes.</title>
        <authorList>
            <person name="Whitman W."/>
        </authorList>
    </citation>
    <scope>NUCLEOTIDE SEQUENCE [LARGE SCALE GENOMIC DNA]</scope>
    <source>
        <strain evidence="3 4">SAS40</strain>
    </source>
</reference>
<dbReference type="AlphaFoldDB" id="A0A7Y9IZE4"/>
<gene>
    <name evidence="3" type="ORF">FHW18_004949</name>
</gene>
<sequence>MPGTFDPRPAAELLWETWRDHGVLQALPEGVRPATLEDGYAIQDVVAALRGEAVAGWKLGVGSVGALRQGTLTRPLAGRVFESLVYAAGSTVLLPTDRPITVECEIAFVLGQDIEPGKAPSRLADVVSATHVTFELVLSRFQDRRAVGWPSFAADGVGFGALVVGPEVETGRIDEVAQSMAVLANGMERARVATGDDVTSPWASFEALIDHAAERGVTLRAGQIITTGACAMPFNIAGERVELEARFDGKYLRALVGS</sequence>
<comment type="caution">
    <text evidence="3">The sequence shown here is derived from an EMBL/GenBank/DDBJ whole genome shotgun (WGS) entry which is preliminary data.</text>
</comment>
<evidence type="ECO:0000313" key="3">
    <source>
        <dbReference type="EMBL" id="NYE85630.1"/>
    </source>
</evidence>
<feature type="domain" description="Fumarylacetoacetase-like C-terminal" evidence="2">
    <location>
        <begin position="82"/>
        <end position="245"/>
    </location>
</feature>
<evidence type="ECO:0000256" key="1">
    <source>
        <dbReference type="ARBA" id="ARBA00023239"/>
    </source>
</evidence>
<dbReference type="Pfam" id="PF01557">
    <property type="entry name" value="FAA_hydrolase"/>
    <property type="match status" value="1"/>
</dbReference>
<dbReference type="PANTHER" id="PTHR30143:SF0">
    <property type="entry name" value="2-KETO-4-PENTENOATE HYDRATASE"/>
    <property type="match status" value="1"/>
</dbReference>
<dbReference type="InterPro" id="IPR036663">
    <property type="entry name" value="Fumarylacetoacetase_C_sf"/>
</dbReference>
<dbReference type="PANTHER" id="PTHR30143">
    <property type="entry name" value="ACID HYDRATASE"/>
    <property type="match status" value="1"/>
</dbReference>
<keyword evidence="4" id="KW-1185">Reference proteome</keyword>
<protein>
    <submittedName>
        <fullName evidence="3">2-keto-4-pentenoate hydratase</fullName>
    </submittedName>
</protein>
<dbReference type="GO" id="GO:0008684">
    <property type="term" value="F:2-oxopent-4-enoate hydratase activity"/>
    <property type="evidence" value="ECO:0007669"/>
    <property type="project" value="TreeGrafter"/>
</dbReference>
<dbReference type="RefSeq" id="WP_257022700.1">
    <property type="nucleotide sequence ID" value="NZ_JACBYR010000003.1"/>
</dbReference>
<evidence type="ECO:0000313" key="4">
    <source>
        <dbReference type="Proteomes" id="UP000542125"/>
    </source>
</evidence>
<proteinExistence type="predicted"/>
<dbReference type="InterPro" id="IPR050772">
    <property type="entry name" value="Hydratase-Decarb/MhpD_sf"/>
</dbReference>
<dbReference type="GO" id="GO:0005737">
    <property type="term" value="C:cytoplasm"/>
    <property type="evidence" value="ECO:0007669"/>
    <property type="project" value="TreeGrafter"/>
</dbReference>
<organism evidence="3 4">
    <name type="scientific">Pigmentiphaga litoralis</name>
    <dbReference type="NCBI Taxonomy" id="516702"/>
    <lineage>
        <taxon>Bacteria</taxon>
        <taxon>Pseudomonadati</taxon>
        <taxon>Pseudomonadota</taxon>
        <taxon>Betaproteobacteria</taxon>
        <taxon>Burkholderiales</taxon>
        <taxon>Alcaligenaceae</taxon>
        <taxon>Pigmentiphaga</taxon>
    </lineage>
</organism>
<evidence type="ECO:0000259" key="2">
    <source>
        <dbReference type="Pfam" id="PF01557"/>
    </source>
</evidence>
<dbReference type="SUPFAM" id="SSF56529">
    <property type="entry name" value="FAH"/>
    <property type="match status" value="1"/>
</dbReference>
<accession>A0A7Y9IZE4</accession>
<dbReference type="Proteomes" id="UP000542125">
    <property type="component" value="Unassembled WGS sequence"/>
</dbReference>
<keyword evidence="1" id="KW-0456">Lyase</keyword>
<dbReference type="InterPro" id="IPR011234">
    <property type="entry name" value="Fumarylacetoacetase-like_C"/>
</dbReference>